<keyword evidence="2" id="KW-1185">Reference proteome</keyword>
<sequence>MGGGGAHHGEAASHVDFRTKVWSMPGGPYCRPVHWKRNTAVAMFGIFLVCIPIAMKSAELESSLGKSSATLFLRIFLNRLEFSVLTETMPTWEQLVVDAIWFQSLASLDGVCHQTASEESCINNRLALVRKIGKCTLGYNIVRGTLRSFISYKGPPLRKSDIECCSMVAKQRPHMPVRPIPSQMWCKNFGENSKKDY</sequence>
<dbReference type="PANTHER" id="PTHR34286:SF1">
    <property type="entry name" value="TRANSMEMBRANE PROTEIN"/>
    <property type="match status" value="1"/>
</dbReference>
<evidence type="ECO:0000313" key="2">
    <source>
        <dbReference type="Proteomes" id="UP000316621"/>
    </source>
</evidence>
<dbReference type="PANTHER" id="PTHR34286">
    <property type="entry name" value="TRANSMEMBRANE PROTEIN"/>
    <property type="match status" value="1"/>
</dbReference>
<dbReference type="InterPro" id="IPR029064">
    <property type="entry name" value="Ribosomal_eL30-like_sf"/>
</dbReference>
<dbReference type="AlphaFoldDB" id="A0A4Y7J8L2"/>
<organism evidence="1 2">
    <name type="scientific">Papaver somniferum</name>
    <name type="common">Opium poppy</name>
    <dbReference type="NCBI Taxonomy" id="3469"/>
    <lineage>
        <taxon>Eukaryota</taxon>
        <taxon>Viridiplantae</taxon>
        <taxon>Streptophyta</taxon>
        <taxon>Embryophyta</taxon>
        <taxon>Tracheophyta</taxon>
        <taxon>Spermatophyta</taxon>
        <taxon>Magnoliopsida</taxon>
        <taxon>Ranunculales</taxon>
        <taxon>Papaveraceae</taxon>
        <taxon>Papaveroideae</taxon>
        <taxon>Papaver</taxon>
    </lineage>
</organism>
<proteinExistence type="predicted"/>
<name>A0A4Y7J8L2_PAPSO</name>
<dbReference type="STRING" id="3469.A0A4Y7J8L2"/>
<gene>
    <name evidence="1" type="ORF">C5167_004785</name>
</gene>
<accession>A0A4Y7J8L2</accession>
<evidence type="ECO:0000313" key="1">
    <source>
        <dbReference type="EMBL" id="RZC57484.1"/>
    </source>
</evidence>
<dbReference type="Proteomes" id="UP000316621">
    <property type="component" value="Chromosome 4"/>
</dbReference>
<dbReference type="Gene3D" id="3.30.1330.30">
    <property type="match status" value="1"/>
</dbReference>
<protein>
    <submittedName>
        <fullName evidence="1">Uncharacterized protein</fullName>
    </submittedName>
</protein>
<dbReference type="Gramene" id="RZC57484">
    <property type="protein sequence ID" value="RZC57484"/>
    <property type="gene ID" value="C5167_004785"/>
</dbReference>
<reference evidence="1 2" key="1">
    <citation type="journal article" date="2018" name="Science">
        <title>The opium poppy genome and morphinan production.</title>
        <authorList>
            <person name="Guo L."/>
            <person name="Winzer T."/>
            <person name="Yang X."/>
            <person name="Li Y."/>
            <person name="Ning Z."/>
            <person name="He Z."/>
            <person name="Teodor R."/>
            <person name="Lu Y."/>
            <person name="Bowser T.A."/>
            <person name="Graham I.A."/>
            <person name="Ye K."/>
        </authorList>
    </citation>
    <scope>NUCLEOTIDE SEQUENCE [LARGE SCALE GENOMIC DNA]</scope>
    <source>
        <strain evidence="2">cv. HN1</strain>
        <tissue evidence="1">Leaves</tissue>
    </source>
</reference>
<dbReference type="EMBL" id="CM010718">
    <property type="protein sequence ID" value="RZC57484.1"/>
    <property type="molecule type" value="Genomic_DNA"/>
</dbReference>